<comment type="caution">
    <text evidence="1">The sequence shown here is derived from an EMBL/GenBank/DDBJ whole genome shotgun (WGS) entry which is preliminary data.</text>
</comment>
<reference evidence="1" key="1">
    <citation type="submission" date="2021-01" db="EMBL/GenBank/DDBJ databases">
        <authorList>
            <person name="Lovell J.T."/>
            <person name="Bentley N."/>
            <person name="Bhattarai G."/>
            <person name="Jenkins J.W."/>
            <person name="Sreedasyam A."/>
            <person name="Alarcon Y."/>
            <person name="Bock C."/>
            <person name="Boston L."/>
            <person name="Carlson J."/>
            <person name="Cervantes K."/>
            <person name="Clermont K."/>
            <person name="Krom N."/>
            <person name="Kubenka K."/>
            <person name="Mamidi S."/>
            <person name="Mattison C."/>
            <person name="Monteros M."/>
            <person name="Pisani C."/>
            <person name="Plott C."/>
            <person name="Rajasekar S."/>
            <person name="Rhein H.S."/>
            <person name="Rohla C."/>
            <person name="Song M."/>
            <person name="Hilaire R.S."/>
            <person name="Shu S."/>
            <person name="Wells L."/>
            <person name="Wang X."/>
            <person name="Webber J."/>
            <person name="Heerema R.J."/>
            <person name="Klein P."/>
            <person name="Conner P."/>
            <person name="Grauke L."/>
            <person name="Grimwood J."/>
            <person name="Schmutz J."/>
            <person name="Randall J.J."/>
        </authorList>
    </citation>
    <scope>NUCLEOTIDE SEQUENCE</scope>
    <source>
        <tissue evidence="1">Leaf</tissue>
    </source>
</reference>
<protein>
    <submittedName>
        <fullName evidence="1">Uncharacterized protein</fullName>
    </submittedName>
</protein>
<proteinExistence type="predicted"/>
<organism evidence="1 2">
    <name type="scientific">Carya illinoinensis</name>
    <name type="common">Pecan</name>
    <dbReference type="NCBI Taxonomy" id="32201"/>
    <lineage>
        <taxon>Eukaryota</taxon>
        <taxon>Viridiplantae</taxon>
        <taxon>Streptophyta</taxon>
        <taxon>Embryophyta</taxon>
        <taxon>Tracheophyta</taxon>
        <taxon>Spermatophyta</taxon>
        <taxon>Magnoliopsida</taxon>
        <taxon>eudicotyledons</taxon>
        <taxon>Gunneridae</taxon>
        <taxon>Pentapetalae</taxon>
        <taxon>rosids</taxon>
        <taxon>fabids</taxon>
        <taxon>Fagales</taxon>
        <taxon>Juglandaceae</taxon>
        <taxon>Carya</taxon>
    </lineage>
</organism>
<evidence type="ECO:0000313" key="2">
    <source>
        <dbReference type="Proteomes" id="UP000811246"/>
    </source>
</evidence>
<dbReference type="EMBL" id="CM031836">
    <property type="protein sequence ID" value="KAG6686046.1"/>
    <property type="molecule type" value="Genomic_DNA"/>
</dbReference>
<evidence type="ECO:0000313" key="1">
    <source>
        <dbReference type="EMBL" id="KAG6686046.1"/>
    </source>
</evidence>
<sequence length="257" mass="28548">MSTEVEETVSKVLKEIEGGELAMEPPLAPSTSTARPSYMFADMLKQLQMPNPSAGISIVPPIQLNGYPAFIFLEKEMAIAEKNVKNTLVLKFPRGCPSLDSIKLHTEGFIYKVFKWYSEFNGQEEPPPAPIWRYYLCSTSSSTSGQFPMLLAVVVLMSTLAPPVDLYLPKFLRFSFKLMFVGLSHHRCTVAWPGLKRLLHLIRSACRVGSSWGLRIASFLERIIQASPILQWLVGSCPSQISCYARSSILGTATPGE</sequence>
<gene>
    <name evidence="1" type="ORF">I3842_12G141700</name>
</gene>
<dbReference type="AlphaFoldDB" id="A0A922IX08"/>
<name>A0A922IX08_CARIL</name>
<dbReference type="Proteomes" id="UP000811246">
    <property type="component" value="Chromosome 12"/>
</dbReference>
<accession>A0A922IX08</accession>